<sequence length="341" mass="37764">MKLHKKLLASAITAMAAVMMVGPASAAEKMRIALDTNPTHVRNLGVELFIEELKKRTGNHFDIELYPSGQLFRDRDIPRALRQNSVEMGVPGTWQLDASEPNAALLSLPMFYGVEPSKVIGLMDGDLGQFLNKKFEERLRVKIPGPWMLLGMQNTFGVSQPIDYQTYKGKKIRYPGGTGNAARVNKLGGVGILVPWPDVPLAMSQGVMDGLLTTYESSRSSKLMDSGMKFGFEDNNQLNQYVPMIRQNFWDAQPANIQKAILEAWDVAVKWQRDKALGAQEEAKKELIANGLQVIVPTTAQIDAARAELMTIQDGLIKDMKIDPDVAQQAYNNLKASGVKF</sequence>
<feature type="chain" id="PRO_5046603793" evidence="4">
    <location>
        <begin position="27"/>
        <end position="341"/>
    </location>
</feature>
<accession>A0ABY4AGW8</accession>
<dbReference type="PANTHER" id="PTHR33376:SF7">
    <property type="entry name" value="C4-DICARBOXYLATE-BINDING PROTEIN DCTB"/>
    <property type="match status" value="1"/>
</dbReference>
<keyword evidence="3 4" id="KW-0732">Signal</keyword>
<evidence type="ECO:0000313" key="5">
    <source>
        <dbReference type="EMBL" id="UOD49512.1"/>
    </source>
</evidence>
<evidence type="ECO:0000256" key="3">
    <source>
        <dbReference type="ARBA" id="ARBA00022729"/>
    </source>
</evidence>
<evidence type="ECO:0000256" key="2">
    <source>
        <dbReference type="ARBA" id="ARBA00022448"/>
    </source>
</evidence>
<keyword evidence="6" id="KW-1185">Reference proteome</keyword>
<reference evidence="5 6" key="1">
    <citation type="submission" date="2020-11" db="EMBL/GenBank/DDBJ databases">
        <title>Algicoccus daihaiensis sp.nov., isolated from Daihai Lake in Inner Mongolia.</title>
        <authorList>
            <person name="Kai J."/>
        </authorList>
    </citation>
    <scope>NUCLEOTIDE SEQUENCE [LARGE SCALE GENOMIC DNA]</scope>
    <source>
        <strain evidence="6">f23</strain>
    </source>
</reference>
<keyword evidence="2" id="KW-0813">Transport</keyword>
<proteinExistence type="inferred from homology"/>
<feature type="signal peptide" evidence="4">
    <location>
        <begin position="1"/>
        <end position="26"/>
    </location>
</feature>
<dbReference type="NCBIfam" id="NF037995">
    <property type="entry name" value="TRAP_S1"/>
    <property type="match status" value="1"/>
</dbReference>
<dbReference type="Gene3D" id="3.40.190.170">
    <property type="entry name" value="Bacterial extracellular solute-binding protein, family 7"/>
    <property type="match status" value="1"/>
</dbReference>
<evidence type="ECO:0000313" key="6">
    <source>
        <dbReference type="Proteomes" id="UP000831607"/>
    </source>
</evidence>
<organism evidence="5 6">
    <name type="scientific">Orrella daihaiensis</name>
    <dbReference type="NCBI Taxonomy" id="2782176"/>
    <lineage>
        <taxon>Bacteria</taxon>
        <taxon>Pseudomonadati</taxon>
        <taxon>Pseudomonadota</taxon>
        <taxon>Betaproteobacteria</taxon>
        <taxon>Burkholderiales</taxon>
        <taxon>Alcaligenaceae</taxon>
        <taxon>Orrella</taxon>
    </lineage>
</organism>
<name>A0ABY4AGW8_9BURK</name>
<dbReference type="PANTHER" id="PTHR33376">
    <property type="match status" value="1"/>
</dbReference>
<comment type="similarity">
    <text evidence="1">Belongs to the bacterial solute-binding protein 7 family.</text>
</comment>
<protein>
    <submittedName>
        <fullName evidence="5">TRAP transporter substrate-binding protein DctP</fullName>
    </submittedName>
</protein>
<dbReference type="RefSeq" id="WP_243477740.1">
    <property type="nucleotide sequence ID" value="NZ_CP063982.1"/>
</dbReference>
<evidence type="ECO:0000256" key="1">
    <source>
        <dbReference type="ARBA" id="ARBA00009023"/>
    </source>
</evidence>
<dbReference type="InterPro" id="IPR018389">
    <property type="entry name" value="DctP_fam"/>
</dbReference>
<evidence type="ECO:0000256" key="4">
    <source>
        <dbReference type="SAM" id="SignalP"/>
    </source>
</evidence>
<dbReference type="EMBL" id="CP063982">
    <property type="protein sequence ID" value="UOD49512.1"/>
    <property type="molecule type" value="Genomic_DNA"/>
</dbReference>
<gene>
    <name evidence="5" type="primary">dctP</name>
    <name evidence="5" type="ORF">DHf2319_08480</name>
</gene>
<dbReference type="InterPro" id="IPR038404">
    <property type="entry name" value="TRAP_DctP_sf"/>
</dbReference>
<dbReference type="Pfam" id="PF03480">
    <property type="entry name" value="DctP"/>
    <property type="match status" value="1"/>
</dbReference>
<dbReference type="Proteomes" id="UP000831607">
    <property type="component" value="Chromosome"/>
</dbReference>